<evidence type="ECO:0000313" key="2">
    <source>
        <dbReference type="Proteomes" id="UP000585638"/>
    </source>
</evidence>
<gene>
    <name evidence="1" type="ORF">BJ998_006303</name>
</gene>
<dbReference type="Proteomes" id="UP000585638">
    <property type="component" value="Unassembled WGS sequence"/>
</dbReference>
<evidence type="ECO:0008006" key="3">
    <source>
        <dbReference type="Google" id="ProtNLM"/>
    </source>
</evidence>
<dbReference type="EMBL" id="JACHIR010000001">
    <property type="protein sequence ID" value="MBB5895107.1"/>
    <property type="molecule type" value="Genomic_DNA"/>
</dbReference>
<sequence length="87" mass="9084">MKPTAGVTAALLNDGQLELVSSATGIRFRCDTVGTAMWIALRQHGGDVETAARTLAGAWESDPTNIKADLDVWVDELCDAGIVGATP</sequence>
<keyword evidence="2" id="KW-1185">Reference proteome</keyword>
<comment type="caution">
    <text evidence="1">The sequence shown here is derived from an EMBL/GenBank/DDBJ whole genome shotgun (WGS) entry which is preliminary data.</text>
</comment>
<protein>
    <recommendedName>
        <fullName evidence="3">Coenzyme PQQ synthesis protein D (PqqD)</fullName>
    </recommendedName>
</protein>
<evidence type="ECO:0000313" key="1">
    <source>
        <dbReference type="EMBL" id="MBB5895107.1"/>
    </source>
</evidence>
<dbReference type="RefSeq" id="WP_221338186.1">
    <property type="nucleotide sequence ID" value="NZ_BAAAWY010000062.1"/>
</dbReference>
<accession>A0A7W9KMC3</accession>
<reference evidence="1 2" key="1">
    <citation type="submission" date="2020-08" db="EMBL/GenBank/DDBJ databases">
        <title>Sequencing the genomes of 1000 actinobacteria strains.</title>
        <authorList>
            <person name="Klenk H.-P."/>
        </authorList>
    </citation>
    <scope>NUCLEOTIDE SEQUENCE [LARGE SCALE GENOMIC DNA]</scope>
    <source>
        <strain evidence="1 2">DSM 43851</strain>
    </source>
</reference>
<proteinExistence type="predicted"/>
<dbReference type="Pfam" id="PF05402">
    <property type="entry name" value="PqqD"/>
    <property type="match status" value="1"/>
</dbReference>
<dbReference type="InterPro" id="IPR008792">
    <property type="entry name" value="PQQD"/>
</dbReference>
<organism evidence="1 2">
    <name type="scientific">Kutzneria kofuensis</name>
    <dbReference type="NCBI Taxonomy" id="103725"/>
    <lineage>
        <taxon>Bacteria</taxon>
        <taxon>Bacillati</taxon>
        <taxon>Actinomycetota</taxon>
        <taxon>Actinomycetes</taxon>
        <taxon>Pseudonocardiales</taxon>
        <taxon>Pseudonocardiaceae</taxon>
        <taxon>Kutzneria</taxon>
    </lineage>
</organism>
<dbReference type="AlphaFoldDB" id="A0A7W9KMC3"/>
<name>A0A7W9KMC3_9PSEU</name>